<dbReference type="PIRSF" id="PIRSF018266">
    <property type="entry name" value="FecR"/>
    <property type="match status" value="1"/>
</dbReference>
<evidence type="ECO:0000256" key="1">
    <source>
        <dbReference type="SAM" id="Phobius"/>
    </source>
</evidence>
<dbReference type="InterPro" id="IPR006860">
    <property type="entry name" value="FecR"/>
</dbReference>
<dbReference type="GO" id="GO:0016989">
    <property type="term" value="F:sigma factor antagonist activity"/>
    <property type="evidence" value="ECO:0007669"/>
    <property type="project" value="TreeGrafter"/>
</dbReference>
<dbReference type="Proteomes" id="UP000283329">
    <property type="component" value="Unassembled WGS sequence"/>
</dbReference>
<reference evidence="4 5" key="1">
    <citation type="submission" date="2018-08" db="EMBL/GenBank/DDBJ databases">
        <title>A genome reference for cultivated species of the human gut microbiota.</title>
        <authorList>
            <person name="Zou Y."/>
            <person name="Xue W."/>
            <person name="Luo G."/>
        </authorList>
    </citation>
    <scope>NUCLEOTIDE SEQUENCE [LARGE SCALE GENOMIC DNA]</scope>
    <source>
        <strain evidence="4 5">AM17-48</strain>
    </source>
</reference>
<protein>
    <submittedName>
        <fullName evidence="4">FecR family protein</fullName>
    </submittedName>
</protein>
<keyword evidence="1" id="KW-0812">Transmembrane</keyword>
<organism evidence="4 5">
    <name type="scientific">Bacteroides ovatus</name>
    <dbReference type="NCBI Taxonomy" id="28116"/>
    <lineage>
        <taxon>Bacteria</taxon>
        <taxon>Pseudomonadati</taxon>
        <taxon>Bacteroidota</taxon>
        <taxon>Bacteroidia</taxon>
        <taxon>Bacteroidales</taxon>
        <taxon>Bacteroidaceae</taxon>
        <taxon>Bacteroides</taxon>
    </lineage>
</organism>
<name>A0A3E5HFK0_BACOV</name>
<dbReference type="EMBL" id="QRJR01000061">
    <property type="protein sequence ID" value="RHH37911.1"/>
    <property type="molecule type" value="Genomic_DNA"/>
</dbReference>
<dbReference type="InterPro" id="IPR032508">
    <property type="entry name" value="FecR_C"/>
</dbReference>
<dbReference type="Gene3D" id="2.60.120.1440">
    <property type="match status" value="1"/>
</dbReference>
<gene>
    <name evidence="4" type="ORF">DW206_26800</name>
</gene>
<comment type="caution">
    <text evidence="4">The sequence shown here is derived from an EMBL/GenBank/DDBJ whole genome shotgun (WGS) entry which is preliminary data.</text>
</comment>
<dbReference type="Gene3D" id="3.55.50.30">
    <property type="match status" value="1"/>
</dbReference>
<evidence type="ECO:0000259" key="2">
    <source>
        <dbReference type="Pfam" id="PF04773"/>
    </source>
</evidence>
<dbReference type="PANTHER" id="PTHR30273:SF2">
    <property type="entry name" value="PROTEIN FECR"/>
    <property type="match status" value="1"/>
</dbReference>
<evidence type="ECO:0000259" key="3">
    <source>
        <dbReference type="Pfam" id="PF16344"/>
    </source>
</evidence>
<dbReference type="RefSeq" id="WP_008999074.1">
    <property type="nucleotide sequence ID" value="NZ_JABFHY010000002.1"/>
</dbReference>
<accession>A0A3E5HFK0</accession>
<proteinExistence type="predicted"/>
<keyword evidence="1" id="KW-0472">Membrane</keyword>
<feature type="domain" description="FecR protein" evidence="2">
    <location>
        <begin position="119"/>
        <end position="210"/>
    </location>
</feature>
<dbReference type="PANTHER" id="PTHR30273">
    <property type="entry name" value="PERIPLASMIC SIGNAL SENSOR AND SIGMA FACTOR ACTIVATOR FECR-RELATED"/>
    <property type="match status" value="1"/>
</dbReference>
<dbReference type="InterPro" id="IPR012373">
    <property type="entry name" value="Ferrdict_sens_TM"/>
</dbReference>
<feature type="transmembrane region" description="Helical" evidence="1">
    <location>
        <begin position="83"/>
        <end position="104"/>
    </location>
</feature>
<evidence type="ECO:0000313" key="4">
    <source>
        <dbReference type="EMBL" id="RHH37911.1"/>
    </source>
</evidence>
<dbReference type="Pfam" id="PF16344">
    <property type="entry name" value="FecR_C"/>
    <property type="match status" value="1"/>
</dbReference>
<dbReference type="FunFam" id="2.60.120.1440:FF:000001">
    <property type="entry name" value="Putative anti-sigma factor"/>
    <property type="match status" value="1"/>
</dbReference>
<keyword evidence="1" id="KW-1133">Transmembrane helix</keyword>
<sequence>MKNYIQKIINVFTASEHSENVTKEVHQWLVDEEHADEKDTALNTLWKETEGKVDAGTWTSLANVYDKLRVPQQNTKSRFRIRAWQYAAAAVVLLMVVISGTFYYTKDMYSAVAMVEKFTPAGKMNVIELPDGSKVQTNSGTILLYPEVFKGDTRTVYLIGEANFKVKKNPEQPFIVKSTTMSVTALGTEFNVMAYPENEEIVATLIHGKIKVDCNSGKESYILTPGQQVTYLRNTSKSLLADANLEDVTAWQKGMFVFRGVSIKDIFLTLERRYAMTFQYNANLFNDDKYNFRFRENSSIKEVMDVMQEVVGGFDYKIEEDICYIKAIKKK</sequence>
<feature type="domain" description="Protein FecR C-terminal" evidence="3">
    <location>
        <begin position="256"/>
        <end position="325"/>
    </location>
</feature>
<evidence type="ECO:0000313" key="5">
    <source>
        <dbReference type="Proteomes" id="UP000283329"/>
    </source>
</evidence>
<dbReference type="AlphaFoldDB" id="A0A3E5HFK0"/>
<dbReference type="Pfam" id="PF04773">
    <property type="entry name" value="FecR"/>
    <property type="match status" value="1"/>
</dbReference>